<dbReference type="GO" id="GO:0015074">
    <property type="term" value="P:DNA integration"/>
    <property type="evidence" value="ECO:0007669"/>
    <property type="project" value="InterPro"/>
</dbReference>
<evidence type="ECO:0000313" key="2">
    <source>
        <dbReference type="EMBL" id="OLP75523.1"/>
    </source>
</evidence>
<dbReference type="GO" id="GO:0003677">
    <property type="term" value="F:DNA binding"/>
    <property type="evidence" value="ECO:0007669"/>
    <property type="project" value="InterPro"/>
</dbReference>
<gene>
    <name evidence="2" type="ORF">AK812_SmicGene44661</name>
</gene>
<keyword evidence="1" id="KW-0233">DNA recombination</keyword>
<dbReference type="InterPro" id="IPR013762">
    <property type="entry name" value="Integrase-like_cat_sf"/>
</dbReference>
<accession>A0A1Q9BXW7</accession>
<dbReference type="EMBL" id="LSRX01002426">
    <property type="protein sequence ID" value="OLP75523.1"/>
    <property type="molecule type" value="Genomic_DNA"/>
</dbReference>
<dbReference type="Proteomes" id="UP000186817">
    <property type="component" value="Unassembled WGS sequence"/>
</dbReference>
<evidence type="ECO:0000313" key="3">
    <source>
        <dbReference type="Proteomes" id="UP000186817"/>
    </source>
</evidence>
<evidence type="ECO:0000256" key="1">
    <source>
        <dbReference type="ARBA" id="ARBA00023172"/>
    </source>
</evidence>
<comment type="caution">
    <text evidence="2">The sequence shown here is derived from an EMBL/GenBank/DDBJ whole genome shotgun (WGS) entry which is preliminary data.</text>
</comment>
<protein>
    <submittedName>
        <fullName evidence="2">Uncharacterized protein</fullName>
    </submittedName>
</protein>
<dbReference type="InterPro" id="IPR011010">
    <property type="entry name" value="DNA_brk_join_enz"/>
</dbReference>
<reference evidence="2 3" key="1">
    <citation type="submission" date="2016-02" db="EMBL/GenBank/DDBJ databases">
        <title>Genome analysis of coral dinoflagellate symbionts highlights evolutionary adaptations to a symbiotic lifestyle.</title>
        <authorList>
            <person name="Aranda M."/>
            <person name="Li Y."/>
            <person name="Liew Y.J."/>
            <person name="Baumgarten S."/>
            <person name="Simakov O."/>
            <person name="Wilson M."/>
            <person name="Piel J."/>
            <person name="Ashoor H."/>
            <person name="Bougouffa S."/>
            <person name="Bajic V.B."/>
            <person name="Ryu T."/>
            <person name="Ravasi T."/>
            <person name="Bayer T."/>
            <person name="Micklem G."/>
            <person name="Kim H."/>
            <person name="Bhak J."/>
            <person name="Lajeunesse T.C."/>
            <person name="Voolstra C.R."/>
        </authorList>
    </citation>
    <scope>NUCLEOTIDE SEQUENCE [LARGE SCALE GENOMIC DNA]</scope>
    <source>
        <strain evidence="2 3">CCMP2467</strain>
    </source>
</reference>
<dbReference type="GO" id="GO:0006310">
    <property type="term" value="P:DNA recombination"/>
    <property type="evidence" value="ECO:0007669"/>
    <property type="project" value="UniProtKB-KW"/>
</dbReference>
<organism evidence="2 3">
    <name type="scientific">Symbiodinium microadriaticum</name>
    <name type="common">Dinoflagellate</name>
    <name type="synonym">Zooxanthella microadriatica</name>
    <dbReference type="NCBI Taxonomy" id="2951"/>
    <lineage>
        <taxon>Eukaryota</taxon>
        <taxon>Sar</taxon>
        <taxon>Alveolata</taxon>
        <taxon>Dinophyceae</taxon>
        <taxon>Suessiales</taxon>
        <taxon>Symbiodiniaceae</taxon>
        <taxon>Symbiodinium</taxon>
    </lineage>
</organism>
<sequence length="580" mass="65402">MASRRSHVSSGSDNDDDTRFADAAPAASCQPRFAVARIGSFATAVLLHRLSCLMLWDFLFTGERKALVSTCKEADSWCLRHVRAHGPQTKRRRCLSDASGRRTEAPGRQLQAVAAPSTPDPLQGLLQVLERKVDRLANDLLRVQAFFRNRHSLLDSRLAQISTQLDALREHVFVSPAAVRVQPDLHDVFDLNCPQHIAEQAIQDSAVLLRAVRYHESRLDSFVGLLDDVQAAVRRLFSGMEDGIDDELRLLEEQPSIEAITNESEGSAEEMNWWDANCEIRQMVCEESSPEDQVRLLEDFFRGRAPSTLLKRARALARIANWLMESKCSGYPISEKLFYEFLRDERVKGAPASRLKGYQEAIVFSRFVLGVKGLEDASSSRRCLGATKVDLAKDRNQAPPLTVAQIQELHRKLHDLEEDPWNRVFSGAVLCVLYARSRWGDAQHASRWAIDFDQHGSAAYLEIAVANHKTMRAAQHRYQFLPMVAIARGVVEREWVTTWFEVRDLLGIKSPPHHCVMPAPDREGLPLSRPLTSSEAGKWFRRLMSCECEAGDPKRITSHSFKASLLSMAAKRGYPLDDRL</sequence>
<keyword evidence="3" id="KW-1185">Reference proteome</keyword>
<dbReference type="OrthoDB" id="444434at2759"/>
<dbReference type="Gene3D" id="1.10.443.10">
    <property type="entry name" value="Intergrase catalytic core"/>
    <property type="match status" value="1"/>
</dbReference>
<name>A0A1Q9BXW7_SYMMI</name>
<dbReference type="SUPFAM" id="SSF56349">
    <property type="entry name" value="DNA breaking-rejoining enzymes"/>
    <property type="match status" value="1"/>
</dbReference>
<dbReference type="AlphaFoldDB" id="A0A1Q9BXW7"/>
<proteinExistence type="predicted"/>